<comment type="caution">
    <text evidence="2">The sequence shown here is derived from an EMBL/GenBank/DDBJ whole genome shotgun (WGS) entry which is preliminary data.</text>
</comment>
<feature type="compositionally biased region" description="Basic and acidic residues" evidence="1">
    <location>
        <begin position="51"/>
        <end position="61"/>
    </location>
</feature>
<feature type="non-terminal residue" evidence="2">
    <location>
        <position position="61"/>
    </location>
</feature>
<reference evidence="2" key="1">
    <citation type="submission" date="2021-06" db="EMBL/GenBank/DDBJ databases">
        <authorList>
            <person name="Kallberg Y."/>
            <person name="Tangrot J."/>
            <person name="Rosling A."/>
        </authorList>
    </citation>
    <scope>NUCLEOTIDE SEQUENCE</scope>
    <source>
        <strain evidence="2">IN212</strain>
    </source>
</reference>
<dbReference type="Proteomes" id="UP000789396">
    <property type="component" value="Unassembled WGS sequence"/>
</dbReference>
<sequence>TGVWHSNQLKQTKDEYLAPIMAKCENLMSKYEKRLKELNQPCPDKSDEDVDMHTKLTQEQE</sequence>
<dbReference type="AlphaFoldDB" id="A0A9N9JZV9"/>
<name>A0A9N9JZV9_9GLOM</name>
<gene>
    <name evidence="2" type="ORF">RFULGI_LOCUS18123</name>
</gene>
<evidence type="ECO:0000313" key="3">
    <source>
        <dbReference type="Proteomes" id="UP000789396"/>
    </source>
</evidence>
<evidence type="ECO:0000313" key="2">
    <source>
        <dbReference type="EMBL" id="CAG8804947.1"/>
    </source>
</evidence>
<organism evidence="2 3">
    <name type="scientific">Racocetra fulgida</name>
    <dbReference type="NCBI Taxonomy" id="60492"/>
    <lineage>
        <taxon>Eukaryota</taxon>
        <taxon>Fungi</taxon>
        <taxon>Fungi incertae sedis</taxon>
        <taxon>Mucoromycota</taxon>
        <taxon>Glomeromycotina</taxon>
        <taxon>Glomeromycetes</taxon>
        <taxon>Diversisporales</taxon>
        <taxon>Gigasporaceae</taxon>
        <taxon>Racocetra</taxon>
    </lineage>
</organism>
<evidence type="ECO:0000256" key="1">
    <source>
        <dbReference type="SAM" id="MobiDB-lite"/>
    </source>
</evidence>
<feature type="region of interest" description="Disordered" evidence="1">
    <location>
        <begin position="39"/>
        <end position="61"/>
    </location>
</feature>
<proteinExistence type="predicted"/>
<protein>
    <submittedName>
        <fullName evidence="2">4846_t:CDS:1</fullName>
    </submittedName>
</protein>
<keyword evidence="3" id="KW-1185">Reference proteome</keyword>
<dbReference type="EMBL" id="CAJVPZ010076845">
    <property type="protein sequence ID" value="CAG8804947.1"/>
    <property type="molecule type" value="Genomic_DNA"/>
</dbReference>
<feature type="non-terminal residue" evidence="2">
    <location>
        <position position="1"/>
    </location>
</feature>
<accession>A0A9N9JZV9</accession>